<reference evidence="2 3" key="2">
    <citation type="submission" date="2018-05" db="EMBL/GenBank/DDBJ databases">
        <title>Algibacter marinivivus sp. nov., isolated from sample around a algae.</title>
        <authorList>
            <person name="Zhong X."/>
        </authorList>
    </citation>
    <scope>NUCLEOTIDE SEQUENCE [LARGE SCALE GENOMIC DNA]</scope>
    <source>
        <strain evidence="2 3">ZY111</strain>
    </source>
</reference>
<reference evidence="3" key="1">
    <citation type="submission" date="2018-05" db="EMBL/GenBank/DDBJ databases">
        <title>Algibacter marinivivus sp. nov., isolated from sample around a algae.</title>
        <authorList>
            <person name="Lu D."/>
        </authorList>
    </citation>
    <scope>NUCLEOTIDE SEQUENCE [LARGE SCALE GENOMIC DNA]</scope>
    <source>
        <strain evidence="3">ZY111</strain>
    </source>
</reference>
<dbReference type="Proteomes" id="UP000245375">
    <property type="component" value="Unassembled WGS sequence"/>
</dbReference>
<keyword evidence="1" id="KW-0472">Membrane</keyword>
<evidence type="ECO:0000313" key="2">
    <source>
        <dbReference type="EMBL" id="PWH82008.1"/>
    </source>
</evidence>
<protein>
    <submittedName>
        <fullName evidence="2">Uncharacterized protein</fullName>
    </submittedName>
</protein>
<keyword evidence="3" id="KW-1185">Reference proteome</keyword>
<keyword evidence="1" id="KW-1133">Transmembrane helix</keyword>
<dbReference type="EMBL" id="QFRI01000003">
    <property type="protein sequence ID" value="PWH82008.1"/>
    <property type="molecule type" value="Genomic_DNA"/>
</dbReference>
<accession>A0A2U2X2J0</accession>
<name>A0A2U2X2J0_9FLAO</name>
<sequence>MYAIKNSNLLNKALEIIFQKKTLSYILFLITAAIIREALALGFDENFENLFIYLNERYNNNDVDLYILILQLLFTKGSYITLLILFVLLSVFVFLKNKELKKLTTPNADSKDFQKLRKKINKIISEESFPEIYNSFFHKLTTKFSPVYSEFYLRNLEIQVDVSSIDNNEIEFYQFTRVLVLPDKTQKYFKFKHPINNQIQTEYSAQLMAYKVDEIDFMDKLERDVLEFETIFESKREFFVEYKHKFKYSILDNPYHLFKMNTYCSNLYFSIIIPENFEIGLFDLGNNDLYVIEDSRLGNKQLRFKMENGFMPNDGFGIYYKK</sequence>
<reference evidence="3" key="3">
    <citation type="submission" date="2018-05" db="EMBL/GenBank/DDBJ databases">
        <authorList>
            <person name="Lu D."/>
        </authorList>
    </citation>
    <scope>NUCLEOTIDE SEQUENCE [LARGE SCALE GENOMIC DNA]</scope>
    <source>
        <strain evidence="3">ZY111</strain>
    </source>
</reference>
<feature type="transmembrane region" description="Helical" evidence="1">
    <location>
        <begin position="22"/>
        <end position="43"/>
    </location>
</feature>
<keyword evidence="1" id="KW-0812">Transmembrane</keyword>
<gene>
    <name evidence="2" type="ORF">DIS18_12130</name>
</gene>
<proteinExistence type="predicted"/>
<evidence type="ECO:0000313" key="3">
    <source>
        <dbReference type="Proteomes" id="UP000245375"/>
    </source>
</evidence>
<dbReference type="AlphaFoldDB" id="A0A2U2X2J0"/>
<organism evidence="2 3">
    <name type="scientific">Algibacter marinivivus</name>
    <dbReference type="NCBI Taxonomy" id="2100723"/>
    <lineage>
        <taxon>Bacteria</taxon>
        <taxon>Pseudomonadati</taxon>
        <taxon>Bacteroidota</taxon>
        <taxon>Flavobacteriia</taxon>
        <taxon>Flavobacteriales</taxon>
        <taxon>Flavobacteriaceae</taxon>
        <taxon>Algibacter</taxon>
    </lineage>
</organism>
<evidence type="ECO:0000256" key="1">
    <source>
        <dbReference type="SAM" id="Phobius"/>
    </source>
</evidence>
<feature type="transmembrane region" description="Helical" evidence="1">
    <location>
        <begin position="63"/>
        <end position="95"/>
    </location>
</feature>
<comment type="caution">
    <text evidence="2">The sequence shown here is derived from an EMBL/GenBank/DDBJ whole genome shotgun (WGS) entry which is preliminary data.</text>
</comment>